<sequence length="110" mass="12580">MFFFVVNLKKKKNEVGRGYQPTSTLLLSARFCDRYVKPSRTTNRATPAKNLVSQFGLCQVLSLESSLGISGQTVPDIQSRREVRWLKSRFLTNSRCVISENQVTSFYHTD</sequence>
<reference evidence="1" key="1">
    <citation type="journal article" date="2023" name="G3 (Bethesda)">
        <title>A reference genome for the long-term kleptoplast-retaining sea slug Elysia crispata morphotype clarki.</title>
        <authorList>
            <person name="Eastman K.E."/>
            <person name="Pendleton A.L."/>
            <person name="Shaikh M.A."/>
            <person name="Suttiyut T."/>
            <person name="Ogas R."/>
            <person name="Tomko P."/>
            <person name="Gavelis G."/>
            <person name="Widhalm J.R."/>
            <person name="Wisecaver J.H."/>
        </authorList>
    </citation>
    <scope>NUCLEOTIDE SEQUENCE</scope>
    <source>
        <strain evidence="1">ECLA1</strain>
    </source>
</reference>
<proteinExistence type="predicted"/>
<name>A0AAE1DAP6_9GAST</name>
<comment type="caution">
    <text evidence="1">The sequence shown here is derived from an EMBL/GenBank/DDBJ whole genome shotgun (WGS) entry which is preliminary data.</text>
</comment>
<dbReference type="Proteomes" id="UP001283361">
    <property type="component" value="Unassembled WGS sequence"/>
</dbReference>
<dbReference type="AlphaFoldDB" id="A0AAE1DAP6"/>
<keyword evidence="2" id="KW-1185">Reference proteome</keyword>
<gene>
    <name evidence="1" type="ORF">RRG08_065718</name>
</gene>
<protein>
    <submittedName>
        <fullName evidence="1">Uncharacterized protein</fullName>
    </submittedName>
</protein>
<evidence type="ECO:0000313" key="2">
    <source>
        <dbReference type="Proteomes" id="UP001283361"/>
    </source>
</evidence>
<dbReference type="EMBL" id="JAWDGP010004501">
    <property type="protein sequence ID" value="KAK3763754.1"/>
    <property type="molecule type" value="Genomic_DNA"/>
</dbReference>
<evidence type="ECO:0000313" key="1">
    <source>
        <dbReference type="EMBL" id="KAK3763754.1"/>
    </source>
</evidence>
<accession>A0AAE1DAP6</accession>
<organism evidence="1 2">
    <name type="scientific">Elysia crispata</name>
    <name type="common">lettuce slug</name>
    <dbReference type="NCBI Taxonomy" id="231223"/>
    <lineage>
        <taxon>Eukaryota</taxon>
        <taxon>Metazoa</taxon>
        <taxon>Spiralia</taxon>
        <taxon>Lophotrochozoa</taxon>
        <taxon>Mollusca</taxon>
        <taxon>Gastropoda</taxon>
        <taxon>Heterobranchia</taxon>
        <taxon>Euthyneura</taxon>
        <taxon>Panpulmonata</taxon>
        <taxon>Sacoglossa</taxon>
        <taxon>Placobranchoidea</taxon>
        <taxon>Plakobranchidae</taxon>
        <taxon>Elysia</taxon>
    </lineage>
</organism>